<evidence type="ECO:0000313" key="1">
    <source>
        <dbReference type="EMBL" id="MDT2598126.1"/>
    </source>
</evidence>
<proteinExistence type="predicted"/>
<sequence length="70" mass="8324">MNKQEVIEKLKEYGAWCTECHDIHGEKDRYVKVAKVRELLEQLDEPQKVKVPAFVAEKMKRYKSALWMLS</sequence>
<evidence type="ECO:0000313" key="2">
    <source>
        <dbReference type="Proteomes" id="UP001256547"/>
    </source>
</evidence>
<protein>
    <submittedName>
        <fullName evidence="1">DUF1642 domain-containing protein</fullName>
    </submittedName>
</protein>
<dbReference type="Proteomes" id="UP001256547">
    <property type="component" value="Unassembled WGS sequence"/>
</dbReference>
<dbReference type="EMBL" id="JARPYR010000087">
    <property type="protein sequence ID" value="MDT2598126.1"/>
    <property type="molecule type" value="Genomic_DNA"/>
</dbReference>
<keyword evidence="2" id="KW-1185">Reference proteome</keyword>
<feature type="non-terminal residue" evidence="1">
    <location>
        <position position="70"/>
    </location>
</feature>
<comment type="caution">
    <text evidence="1">The sequence shown here is derived from an EMBL/GenBank/DDBJ whole genome shotgun (WGS) entry which is preliminary data.</text>
</comment>
<gene>
    <name evidence="1" type="ORF">P7D39_14135</name>
</gene>
<name>A0ABU3EVX2_9ENTE</name>
<accession>A0ABU3EVX2</accession>
<reference evidence="1 2" key="1">
    <citation type="submission" date="2023-03" db="EMBL/GenBank/DDBJ databases">
        <authorList>
            <person name="Shen W."/>
            <person name="Cai J."/>
        </authorList>
    </citation>
    <scope>NUCLEOTIDE SEQUENCE [LARGE SCALE GENOMIC DNA]</scope>
    <source>
        <strain evidence="1 2">P72-2</strain>
    </source>
</reference>
<organism evidence="1 2">
    <name type="scientific">Enterococcus dongliensis</name>
    <dbReference type="NCBI Taxonomy" id="2559925"/>
    <lineage>
        <taxon>Bacteria</taxon>
        <taxon>Bacillati</taxon>
        <taxon>Bacillota</taxon>
        <taxon>Bacilli</taxon>
        <taxon>Lactobacillales</taxon>
        <taxon>Enterococcaceae</taxon>
        <taxon>Enterococcus</taxon>
    </lineage>
</organism>